<evidence type="ECO:0000256" key="7">
    <source>
        <dbReference type="ARBA" id="ARBA00048696"/>
    </source>
</evidence>
<dbReference type="Gene3D" id="1.10.3290.10">
    <property type="entry name" value="Fido-like domain"/>
    <property type="match status" value="1"/>
</dbReference>
<protein>
    <recommendedName>
        <fullName evidence="5">protein adenylyltransferase</fullName>
        <ecNumber evidence="5">2.7.7.108</ecNumber>
    </recommendedName>
</protein>
<sequence>MTAQEDWDATFIPGTTVLANKLGITDADTLAAAEYTITAHREAMIVDGHIPIARTYDAAHLHTIHAALFSPLYEWAGVPRTYPLSKDGLPFADPNQIGRYLDHARDHIGAVDWTDLDHGGFAVEAATVYASINMSHPYREGNGRAAKVFMSQLAADAGYRLDYGRVTPQQWVNAAMLSHPDLDTFEPVPDSMVPVFARISEPLTPLQSTAAEHTAARETDAQRAARIAGRGTSRRSPTSGLRSASGSPARRRGTGYDRGPEGRDR</sequence>
<evidence type="ECO:0000256" key="2">
    <source>
        <dbReference type="ARBA" id="ARBA00022695"/>
    </source>
</evidence>
<keyword evidence="3" id="KW-0547">Nucleotide-binding</keyword>
<dbReference type="PANTHER" id="PTHR39560:SF1">
    <property type="entry name" value="PROTEIN ADENYLYLTRANSFERASE FIC-RELATED"/>
    <property type="match status" value="1"/>
</dbReference>
<dbReference type="PANTHER" id="PTHR39560">
    <property type="entry name" value="PROTEIN ADENYLYLTRANSFERASE FIC-RELATED"/>
    <property type="match status" value="1"/>
</dbReference>
<keyword evidence="4" id="KW-0067">ATP-binding</keyword>
<evidence type="ECO:0000259" key="9">
    <source>
        <dbReference type="PROSITE" id="PS51459"/>
    </source>
</evidence>
<dbReference type="AlphaFoldDB" id="A0AAW6RB23"/>
<accession>A0AAW6RB23</accession>
<feature type="compositionally biased region" description="Basic and acidic residues" evidence="8">
    <location>
        <begin position="214"/>
        <end position="223"/>
    </location>
</feature>
<reference evidence="10" key="1">
    <citation type="submission" date="2023-04" db="EMBL/GenBank/DDBJ databases">
        <title>Characterization and analysis of the complete genome of Gordonia rubripertincta 112, the degrader of aromatic and aliphatic compounds.</title>
        <authorList>
            <person name="Frantsuzova E."/>
            <person name="Bogun A."/>
            <person name="Delegan Y."/>
        </authorList>
    </citation>
    <scope>NUCLEOTIDE SEQUENCE</scope>
    <source>
        <strain evidence="10">112</strain>
        <plasmid evidence="10">p1517_part_2</plasmid>
    </source>
</reference>
<feature type="compositionally biased region" description="Basic and acidic residues" evidence="8">
    <location>
        <begin position="254"/>
        <end position="265"/>
    </location>
</feature>
<feature type="compositionally biased region" description="Low complexity" evidence="8">
    <location>
        <begin position="239"/>
        <end position="248"/>
    </location>
</feature>
<keyword evidence="10" id="KW-0614">Plasmid</keyword>
<name>A0AAW6RB23_GORRU</name>
<evidence type="ECO:0000256" key="1">
    <source>
        <dbReference type="ARBA" id="ARBA00022679"/>
    </source>
</evidence>
<feature type="domain" description="Fido" evidence="9">
    <location>
        <begin position="56"/>
        <end position="194"/>
    </location>
</feature>
<evidence type="ECO:0000256" key="4">
    <source>
        <dbReference type="ARBA" id="ARBA00022840"/>
    </source>
</evidence>
<dbReference type="InterPro" id="IPR003812">
    <property type="entry name" value="Fido"/>
</dbReference>
<evidence type="ECO:0000256" key="5">
    <source>
        <dbReference type="ARBA" id="ARBA00034531"/>
    </source>
</evidence>
<evidence type="ECO:0000256" key="6">
    <source>
        <dbReference type="ARBA" id="ARBA00047939"/>
    </source>
</evidence>
<dbReference type="PROSITE" id="PS51459">
    <property type="entry name" value="FIDO"/>
    <property type="match status" value="1"/>
</dbReference>
<dbReference type="InterPro" id="IPR036597">
    <property type="entry name" value="Fido-like_dom_sf"/>
</dbReference>
<dbReference type="GO" id="GO:0005524">
    <property type="term" value="F:ATP binding"/>
    <property type="evidence" value="ECO:0007669"/>
    <property type="project" value="UniProtKB-KW"/>
</dbReference>
<dbReference type="EMBL" id="JARUXG010000017">
    <property type="protein sequence ID" value="MDG6783128.1"/>
    <property type="molecule type" value="Genomic_DNA"/>
</dbReference>
<comment type="caution">
    <text evidence="10">The sequence shown here is derived from an EMBL/GenBank/DDBJ whole genome shotgun (WGS) entry which is preliminary data.</text>
</comment>
<dbReference type="GO" id="GO:0070733">
    <property type="term" value="F:AMPylase activity"/>
    <property type="evidence" value="ECO:0007669"/>
    <property type="project" value="UniProtKB-EC"/>
</dbReference>
<comment type="catalytic activity">
    <reaction evidence="7">
        <text>L-tyrosyl-[protein] + ATP = O-(5'-adenylyl)-L-tyrosyl-[protein] + diphosphate</text>
        <dbReference type="Rhea" id="RHEA:54288"/>
        <dbReference type="Rhea" id="RHEA-COMP:10136"/>
        <dbReference type="Rhea" id="RHEA-COMP:13846"/>
        <dbReference type="ChEBI" id="CHEBI:30616"/>
        <dbReference type="ChEBI" id="CHEBI:33019"/>
        <dbReference type="ChEBI" id="CHEBI:46858"/>
        <dbReference type="ChEBI" id="CHEBI:83624"/>
        <dbReference type="EC" id="2.7.7.108"/>
    </reaction>
</comment>
<feature type="region of interest" description="Disordered" evidence="8">
    <location>
        <begin position="206"/>
        <end position="265"/>
    </location>
</feature>
<dbReference type="EC" id="2.7.7.108" evidence="5"/>
<evidence type="ECO:0000313" key="10">
    <source>
        <dbReference type="EMBL" id="MDG6783128.1"/>
    </source>
</evidence>
<geneLocation type="plasmid" evidence="10">
    <name>p1517_part_2</name>
</geneLocation>
<gene>
    <name evidence="10" type="ORF">QBL07_20110</name>
</gene>
<evidence type="ECO:0000256" key="3">
    <source>
        <dbReference type="ARBA" id="ARBA00022741"/>
    </source>
</evidence>
<keyword evidence="1" id="KW-0808">Transferase</keyword>
<dbReference type="Pfam" id="PF02661">
    <property type="entry name" value="Fic"/>
    <property type="match status" value="1"/>
</dbReference>
<keyword evidence="2" id="KW-0548">Nucleotidyltransferase</keyword>
<dbReference type="RefSeq" id="WP_005199771.1">
    <property type="nucleotide sequence ID" value="NZ_CP178557.1"/>
</dbReference>
<dbReference type="GO" id="GO:0051302">
    <property type="term" value="P:regulation of cell division"/>
    <property type="evidence" value="ECO:0007669"/>
    <property type="project" value="TreeGrafter"/>
</dbReference>
<proteinExistence type="predicted"/>
<organism evidence="10">
    <name type="scientific">Gordonia rubripertincta</name>
    <name type="common">Rhodococcus corallinus</name>
    <dbReference type="NCBI Taxonomy" id="36822"/>
    <lineage>
        <taxon>Bacteria</taxon>
        <taxon>Bacillati</taxon>
        <taxon>Actinomycetota</taxon>
        <taxon>Actinomycetes</taxon>
        <taxon>Mycobacteriales</taxon>
        <taxon>Gordoniaceae</taxon>
        <taxon>Gordonia</taxon>
    </lineage>
</organism>
<dbReference type="SUPFAM" id="SSF140931">
    <property type="entry name" value="Fic-like"/>
    <property type="match status" value="1"/>
</dbReference>
<comment type="catalytic activity">
    <reaction evidence="6">
        <text>L-threonyl-[protein] + ATP = 3-O-(5'-adenylyl)-L-threonyl-[protein] + diphosphate</text>
        <dbReference type="Rhea" id="RHEA:54292"/>
        <dbReference type="Rhea" id="RHEA-COMP:11060"/>
        <dbReference type="Rhea" id="RHEA-COMP:13847"/>
        <dbReference type="ChEBI" id="CHEBI:30013"/>
        <dbReference type="ChEBI" id="CHEBI:30616"/>
        <dbReference type="ChEBI" id="CHEBI:33019"/>
        <dbReference type="ChEBI" id="CHEBI:138113"/>
        <dbReference type="EC" id="2.7.7.108"/>
    </reaction>
</comment>
<evidence type="ECO:0000256" key="8">
    <source>
        <dbReference type="SAM" id="MobiDB-lite"/>
    </source>
</evidence>